<evidence type="ECO:0000256" key="1">
    <source>
        <dbReference type="ARBA" id="ARBA00004479"/>
    </source>
</evidence>
<name>A0A4Y7LMY5_9CRUS</name>
<organism evidence="13">
    <name type="scientific">Eubosmina coregoni</name>
    <dbReference type="NCBI Taxonomy" id="186181"/>
    <lineage>
        <taxon>Eukaryota</taxon>
        <taxon>Metazoa</taxon>
        <taxon>Ecdysozoa</taxon>
        <taxon>Arthropoda</taxon>
        <taxon>Crustacea</taxon>
        <taxon>Branchiopoda</taxon>
        <taxon>Diplostraca</taxon>
        <taxon>Cladocera</taxon>
        <taxon>Anomopoda</taxon>
        <taxon>Bosminidae</taxon>
        <taxon>Eubosmina</taxon>
    </lineage>
</organism>
<evidence type="ECO:0000256" key="4">
    <source>
        <dbReference type="ARBA" id="ARBA00022692"/>
    </source>
</evidence>
<dbReference type="GO" id="GO:0016020">
    <property type="term" value="C:membrane"/>
    <property type="evidence" value="ECO:0007669"/>
    <property type="project" value="UniProtKB-SubCell"/>
</dbReference>
<evidence type="ECO:0000256" key="11">
    <source>
        <dbReference type="SAM" id="Phobius"/>
    </source>
</evidence>
<reference evidence="13" key="1">
    <citation type="submission" date="2018-08" db="EMBL/GenBank/DDBJ databases">
        <authorList>
            <person name="Cornetti L."/>
        </authorList>
    </citation>
    <scope>NUCLEOTIDE SEQUENCE</scope>
    <source>
        <strain evidence="13">FI-BAL1-1</strain>
    </source>
</reference>
<feature type="transmembrane region" description="Helical" evidence="11">
    <location>
        <begin position="198"/>
        <end position="218"/>
    </location>
</feature>
<dbReference type="PROSITE" id="PS50866">
    <property type="entry name" value="GOLD"/>
    <property type="match status" value="1"/>
</dbReference>
<dbReference type="SUPFAM" id="SSF101576">
    <property type="entry name" value="Supernatant protein factor (SPF), C-terminal domain"/>
    <property type="match status" value="1"/>
</dbReference>
<dbReference type="InterPro" id="IPR009038">
    <property type="entry name" value="GOLD_dom"/>
</dbReference>
<sequence length="231" mass="26061">MQQQMHPGQVPMTGQAPVNAGPPMTMPLFDETADDAPAVAMEYKVHVDPGKEECYFQYVQKGATIYVSFQVLRGGDGMAGFAVRNPGAQLVHPYQWKPASEFQEVAPIGGYYGICVDNQFSRFAAKLVNLYITTFRYDQWEKFTQELKDIDVSAENCTQILQGVDKRIQGILQMQSQSRGKEARDYNLLLDNEAYVQYWSLAQCIVVIGCFIVQVFFVKKLFETKGGRGRI</sequence>
<dbReference type="Pfam" id="PF01105">
    <property type="entry name" value="EMP24_GP25L"/>
    <property type="match status" value="1"/>
</dbReference>
<keyword evidence="3" id="KW-0217">Developmental protein</keyword>
<evidence type="ECO:0000256" key="6">
    <source>
        <dbReference type="ARBA" id="ARBA00022989"/>
    </source>
</evidence>
<evidence type="ECO:0000256" key="2">
    <source>
        <dbReference type="ARBA" id="ARBA00007104"/>
    </source>
</evidence>
<dbReference type="EMBL" id="LR000362">
    <property type="protein sequence ID" value="SVE69981.1"/>
    <property type="molecule type" value="mRNA"/>
</dbReference>
<feature type="region of interest" description="Disordered" evidence="10">
    <location>
        <begin position="1"/>
        <end position="27"/>
    </location>
</feature>
<keyword evidence="4 9" id="KW-0812">Transmembrane</keyword>
<protein>
    <submittedName>
        <fullName evidence="13">EOG090X0AV2</fullName>
    </submittedName>
</protein>
<dbReference type="PANTHER" id="PTHR22811">
    <property type="entry name" value="TRANSMEMBRANE EMP24 DOMAIN-CONTAINING PROTEIN"/>
    <property type="match status" value="1"/>
</dbReference>
<keyword evidence="7 11" id="KW-0472">Membrane</keyword>
<evidence type="ECO:0000256" key="7">
    <source>
        <dbReference type="ARBA" id="ARBA00023136"/>
    </source>
</evidence>
<comment type="subcellular location">
    <subcellularLocation>
        <location evidence="8">Endomembrane system</location>
        <topology evidence="8">Single-pass membrane protein</topology>
    </subcellularLocation>
    <subcellularLocation>
        <location evidence="1 9">Membrane</location>
        <topology evidence="1 9">Single-pass type I membrane protein</topology>
    </subcellularLocation>
</comment>
<evidence type="ECO:0000256" key="8">
    <source>
        <dbReference type="ARBA" id="ARBA00037847"/>
    </source>
</evidence>
<evidence type="ECO:0000256" key="10">
    <source>
        <dbReference type="SAM" id="MobiDB-lite"/>
    </source>
</evidence>
<evidence type="ECO:0000259" key="12">
    <source>
        <dbReference type="PROSITE" id="PS50866"/>
    </source>
</evidence>
<keyword evidence="6 11" id="KW-1133">Transmembrane helix</keyword>
<gene>
    <name evidence="13" type="primary">EOG090X0AV2</name>
</gene>
<evidence type="ECO:0000256" key="3">
    <source>
        <dbReference type="ARBA" id="ARBA00022473"/>
    </source>
</evidence>
<dbReference type="InterPro" id="IPR036598">
    <property type="entry name" value="GOLD_dom_sf"/>
</dbReference>
<keyword evidence="5" id="KW-0732">Signal</keyword>
<dbReference type="InterPro" id="IPR015720">
    <property type="entry name" value="Emp24-like"/>
</dbReference>
<dbReference type="AlphaFoldDB" id="A0A4Y7LMY5"/>
<evidence type="ECO:0000256" key="5">
    <source>
        <dbReference type="ARBA" id="ARBA00022729"/>
    </source>
</evidence>
<evidence type="ECO:0000313" key="13">
    <source>
        <dbReference type="EMBL" id="SVE69981.1"/>
    </source>
</evidence>
<feature type="domain" description="GOLD" evidence="12">
    <location>
        <begin position="52"/>
        <end position="134"/>
    </location>
</feature>
<dbReference type="SMART" id="SM01190">
    <property type="entry name" value="EMP24_GP25L"/>
    <property type="match status" value="1"/>
</dbReference>
<dbReference type="GO" id="GO:0012505">
    <property type="term" value="C:endomembrane system"/>
    <property type="evidence" value="ECO:0007669"/>
    <property type="project" value="UniProtKB-SubCell"/>
</dbReference>
<accession>A0A4Y7LMY5</accession>
<comment type="similarity">
    <text evidence="2 9">Belongs to the EMP24/GP25L family.</text>
</comment>
<evidence type="ECO:0000256" key="9">
    <source>
        <dbReference type="RuleBase" id="RU003827"/>
    </source>
</evidence>
<proteinExistence type="evidence at transcript level"/>